<feature type="transmembrane region" description="Helical" evidence="1">
    <location>
        <begin position="46"/>
        <end position="64"/>
    </location>
</feature>
<keyword evidence="1" id="KW-1133">Transmembrane helix</keyword>
<keyword evidence="3" id="KW-1185">Reference proteome</keyword>
<dbReference type="OrthoDB" id="7363918at2"/>
<sequence length="101" mass="11038">MKAASPVLPQIQRPITVLGLPPLLFGLTSAAAAVSAAFCVVLGLMPLSLPAAVVVFLVGWYRFWRASRADPHYDRVLITARRWWKAQLRTGRALVAGSARR</sequence>
<gene>
    <name evidence="2" type="ORF">SAMN05421508_10825</name>
</gene>
<protein>
    <submittedName>
        <fullName evidence="2">Type IV secretory pathway, VirB3-like protein</fullName>
    </submittedName>
</protein>
<dbReference type="Proteomes" id="UP000219621">
    <property type="component" value="Unassembled WGS sequence"/>
</dbReference>
<name>A0A286GU43_9PROT</name>
<evidence type="ECO:0000313" key="2">
    <source>
        <dbReference type="EMBL" id="SOD98609.1"/>
    </source>
</evidence>
<evidence type="ECO:0000256" key="1">
    <source>
        <dbReference type="SAM" id="Phobius"/>
    </source>
</evidence>
<dbReference type="AlphaFoldDB" id="A0A286GU43"/>
<proteinExistence type="predicted"/>
<dbReference type="RefSeq" id="WP_097280433.1">
    <property type="nucleotide sequence ID" value="NZ_OCNJ01000008.1"/>
</dbReference>
<organism evidence="2 3">
    <name type="scientific">Caenispirillum bisanense</name>
    <dbReference type="NCBI Taxonomy" id="414052"/>
    <lineage>
        <taxon>Bacteria</taxon>
        <taxon>Pseudomonadati</taxon>
        <taxon>Pseudomonadota</taxon>
        <taxon>Alphaproteobacteria</taxon>
        <taxon>Rhodospirillales</taxon>
        <taxon>Novispirillaceae</taxon>
        <taxon>Caenispirillum</taxon>
    </lineage>
</organism>
<dbReference type="EMBL" id="OCNJ01000008">
    <property type="protein sequence ID" value="SOD98609.1"/>
    <property type="molecule type" value="Genomic_DNA"/>
</dbReference>
<keyword evidence="1" id="KW-0472">Membrane</keyword>
<reference evidence="3" key="1">
    <citation type="submission" date="2017-09" db="EMBL/GenBank/DDBJ databases">
        <authorList>
            <person name="Varghese N."/>
            <person name="Submissions S."/>
        </authorList>
    </citation>
    <scope>NUCLEOTIDE SEQUENCE [LARGE SCALE GENOMIC DNA]</scope>
    <source>
        <strain evidence="3">USBA 140</strain>
    </source>
</reference>
<accession>A0A286GU43</accession>
<keyword evidence="1" id="KW-0812">Transmembrane</keyword>
<evidence type="ECO:0000313" key="3">
    <source>
        <dbReference type="Proteomes" id="UP000219621"/>
    </source>
</evidence>